<evidence type="ECO:0000313" key="2">
    <source>
        <dbReference type="Proteomes" id="UP000814128"/>
    </source>
</evidence>
<protein>
    <submittedName>
        <fullName evidence="1">Scavenger mRNA decapping enzyme</fullName>
    </submittedName>
</protein>
<dbReference type="Proteomes" id="UP000814128">
    <property type="component" value="Unassembled WGS sequence"/>
</dbReference>
<accession>A0ACB8QJG7</accession>
<sequence>MAPQFNLHDFELERVLNDDPQTHSVTLLGRQRIASETQQDPGPQAAIVRIEKTALPKFSDGLVVKTQVIESTDIYTWLFGWLQPSDSSPDLKINAIYPATETHIRKYSKQSVHIVRETPELYESIVKPYIEAFPSSRTQWVTDILTGTSEAEKVLFRSPPSSPDGFLILPDMKWDTVTLGSLYLVALALSSEVKCLRDVKKRHLPMLKAIRRETRRIVEERFGLESTQLRLFVHYQPSYYHFHVHIVNANYLGLQNMAAGQAHLLDDIISLLEVDSSPEGVIFQRMTLTYSLGENHGLFAPMMAAQAGLEDSEAGARPTAVA</sequence>
<reference evidence="1" key="1">
    <citation type="submission" date="2021-02" db="EMBL/GenBank/DDBJ databases">
        <authorList>
            <consortium name="DOE Joint Genome Institute"/>
            <person name="Ahrendt S."/>
            <person name="Looney B.P."/>
            <person name="Miyauchi S."/>
            <person name="Morin E."/>
            <person name="Drula E."/>
            <person name="Courty P.E."/>
            <person name="Chicoki N."/>
            <person name="Fauchery L."/>
            <person name="Kohler A."/>
            <person name="Kuo A."/>
            <person name="Labutti K."/>
            <person name="Pangilinan J."/>
            <person name="Lipzen A."/>
            <person name="Riley R."/>
            <person name="Andreopoulos W."/>
            <person name="He G."/>
            <person name="Johnson J."/>
            <person name="Barry K.W."/>
            <person name="Grigoriev I.V."/>
            <person name="Nagy L."/>
            <person name="Hibbett D."/>
            <person name="Henrissat B."/>
            <person name="Matheny P.B."/>
            <person name="Labbe J."/>
            <person name="Martin F."/>
        </authorList>
    </citation>
    <scope>NUCLEOTIDE SEQUENCE</scope>
    <source>
        <strain evidence="1">EC-137</strain>
    </source>
</reference>
<organism evidence="1 2">
    <name type="scientific">Vararia minispora EC-137</name>
    <dbReference type="NCBI Taxonomy" id="1314806"/>
    <lineage>
        <taxon>Eukaryota</taxon>
        <taxon>Fungi</taxon>
        <taxon>Dikarya</taxon>
        <taxon>Basidiomycota</taxon>
        <taxon>Agaricomycotina</taxon>
        <taxon>Agaricomycetes</taxon>
        <taxon>Russulales</taxon>
        <taxon>Lachnocladiaceae</taxon>
        <taxon>Vararia</taxon>
    </lineage>
</organism>
<comment type="caution">
    <text evidence="1">The sequence shown here is derived from an EMBL/GenBank/DDBJ whole genome shotgun (WGS) entry which is preliminary data.</text>
</comment>
<proteinExistence type="predicted"/>
<reference evidence="1" key="2">
    <citation type="journal article" date="2022" name="New Phytol.">
        <title>Evolutionary transition to the ectomycorrhizal habit in the genomes of a hyperdiverse lineage of mushroom-forming fungi.</title>
        <authorList>
            <person name="Looney B."/>
            <person name="Miyauchi S."/>
            <person name="Morin E."/>
            <person name="Drula E."/>
            <person name="Courty P.E."/>
            <person name="Kohler A."/>
            <person name="Kuo A."/>
            <person name="LaButti K."/>
            <person name="Pangilinan J."/>
            <person name="Lipzen A."/>
            <person name="Riley R."/>
            <person name="Andreopoulos W."/>
            <person name="He G."/>
            <person name="Johnson J."/>
            <person name="Nolan M."/>
            <person name="Tritt A."/>
            <person name="Barry K.W."/>
            <person name="Grigoriev I.V."/>
            <person name="Nagy L.G."/>
            <person name="Hibbett D."/>
            <person name="Henrissat B."/>
            <person name="Matheny P.B."/>
            <person name="Labbe J."/>
            <person name="Martin F.M."/>
        </authorList>
    </citation>
    <scope>NUCLEOTIDE SEQUENCE</scope>
    <source>
        <strain evidence="1">EC-137</strain>
    </source>
</reference>
<keyword evidence="2" id="KW-1185">Reference proteome</keyword>
<evidence type="ECO:0000313" key="1">
    <source>
        <dbReference type="EMBL" id="KAI0031961.1"/>
    </source>
</evidence>
<name>A0ACB8QJG7_9AGAM</name>
<dbReference type="EMBL" id="MU273562">
    <property type="protein sequence ID" value="KAI0031961.1"/>
    <property type="molecule type" value="Genomic_DNA"/>
</dbReference>
<gene>
    <name evidence="1" type="ORF">K488DRAFT_86338</name>
</gene>